<dbReference type="OrthoDB" id="8061887at2759"/>
<feature type="non-terminal residue" evidence="1">
    <location>
        <position position="1"/>
    </location>
</feature>
<reference evidence="1" key="1">
    <citation type="submission" date="2021-06" db="EMBL/GenBank/DDBJ databases">
        <authorList>
            <person name="Hodson N. C."/>
            <person name="Mongue J. A."/>
            <person name="Jaron S. K."/>
        </authorList>
    </citation>
    <scope>NUCLEOTIDE SEQUENCE</scope>
</reference>
<evidence type="ECO:0000313" key="2">
    <source>
        <dbReference type="Proteomes" id="UP000708208"/>
    </source>
</evidence>
<dbReference type="Proteomes" id="UP000708208">
    <property type="component" value="Unassembled WGS sequence"/>
</dbReference>
<sequence length="95" mass="10601">GLKGPTDPLKITGASEMNQFDSTSRRVVLSISGENESEKFLLEDVKTMKNLKLPAQSIDTKLLKKKWKYLEEVDLKSYTNACPTILVGEDNADLI</sequence>
<proteinExistence type="predicted"/>
<gene>
    <name evidence="1" type="ORF">AFUS01_LOCUS6399</name>
</gene>
<feature type="non-terminal residue" evidence="1">
    <location>
        <position position="95"/>
    </location>
</feature>
<name>A0A8J2JHA9_9HEXA</name>
<protein>
    <submittedName>
        <fullName evidence="1">Uncharacterized protein</fullName>
    </submittedName>
</protein>
<dbReference type="EMBL" id="CAJVCH010042066">
    <property type="protein sequence ID" value="CAG7716915.1"/>
    <property type="molecule type" value="Genomic_DNA"/>
</dbReference>
<accession>A0A8J2JHA9</accession>
<dbReference type="AlphaFoldDB" id="A0A8J2JHA9"/>
<comment type="caution">
    <text evidence="1">The sequence shown here is derived from an EMBL/GenBank/DDBJ whole genome shotgun (WGS) entry which is preliminary data.</text>
</comment>
<keyword evidence="2" id="KW-1185">Reference proteome</keyword>
<evidence type="ECO:0000313" key="1">
    <source>
        <dbReference type="EMBL" id="CAG7716915.1"/>
    </source>
</evidence>
<organism evidence="1 2">
    <name type="scientific">Allacma fusca</name>
    <dbReference type="NCBI Taxonomy" id="39272"/>
    <lineage>
        <taxon>Eukaryota</taxon>
        <taxon>Metazoa</taxon>
        <taxon>Ecdysozoa</taxon>
        <taxon>Arthropoda</taxon>
        <taxon>Hexapoda</taxon>
        <taxon>Collembola</taxon>
        <taxon>Symphypleona</taxon>
        <taxon>Sminthuridae</taxon>
        <taxon>Allacma</taxon>
    </lineage>
</organism>